<accession>F7EUF5</accession>
<sequence length="222" mass="23411">MKIAGPGDGNEPWAPLLAGGGVGGRGVCLGGRIPEPGLGTVLLDLPWATTIPESKGPGSTIFWFFFNCNMVTPTSPNLELLSVRPFSTFFNQPGLIRTMDGFLGKVSLSSAAALDARQANQYILKLKVSCGSGEETEQPLSVTVLRDDGPPVCTGLFDSPAGARVQVLETVAPESQLYTVLLRRDLGSSQRVSPAKGGRGELGFTERWSLVAEPQGKGLLNP</sequence>
<evidence type="ECO:0008006" key="3">
    <source>
        <dbReference type="Google" id="ProtNLM"/>
    </source>
</evidence>
<reference evidence="1" key="2">
    <citation type="submission" date="2025-08" db="UniProtKB">
        <authorList>
            <consortium name="Ensembl"/>
        </authorList>
    </citation>
    <scope>IDENTIFICATION</scope>
    <source>
        <strain evidence="1">Glennie</strain>
    </source>
</reference>
<evidence type="ECO:0000313" key="2">
    <source>
        <dbReference type="Proteomes" id="UP000002279"/>
    </source>
</evidence>
<dbReference type="Proteomes" id="UP000002279">
    <property type="component" value="Chromosome X1"/>
</dbReference>
<reference evidence="1 2" key="1">
    <citation type="journal article" date="2008" name="Nature">
        <title>Genome analysis of the platypus reveals unique signatures of evolution.</title>
        <authorList>
            <person name="Warren W.C."/>
            <person name="Hillier L.W."/>
            <person name="Marshall Graves J.A."/>
            <person name="Birney E."/>
            <person name="Ponting C.P."/>
            <person name="Grutzner F."/>
            <person name="Belov K."/>
            <person name="Miller W."/>
            <person name="Clarke L."/>
            <person name="Chinwalla A.T."/>
            <person name="Yang S.P."/>
            <person name="Heger A."/>
            <person name="Locke D.P."/>
            <person name="Miethke P."/>
            <person name="Waters P.D."/>
            <person name="Veyrunes F."/>
            <person name="Fulton L."/>
            <person name="Fulton B."/>
            <person name="Graves T."/>
            <person name="Wallis J."/>
            <person name="Puente X.S."/>
            <person name="Lopez-Otin C."/>
            <person name="Ordonez G.R."/>
            <person name="Eichler E.E."/>
            <person name="Chen L."/>
            <person name="Cheng Z."/>
            <person name="Deakin J.E."/>
            <person name="Alsop A."/>
            <person name="Thompson K."/>
            <person name="Kirby P."/>
            <person name="Papenfuss A.T."/>
            <person name="Wakefield M.J."/>
            <person name="Olender T."/>
            <person name="Lancet D."/>
            <person name="Huttley G.A."/>
            <person name="Smit A.F."/>
            <person name="Pask A."/>
            <person name="Temple-Smith P."/>
            <person name="Batzer M.A."/>
            <person name="Walker J.A."/>
            <person name="Konkel M.K."/>
            <person name="Harris R.S."/>
            <person name="Whittington C.M."/>
            <person name="Wong E.S."/>
            <person name="Gemmell N.J."/>
            <person name="Buschiazzo E."/>
            <person name="Vargas Jentzsch I.M."/>
            <person name="Merkel A."/>
            <person name="Schmitz J."/>
            <person name="Zemann A."/>
            <person name="Churakov G."/>
            <person name="Kriegs J.O."/>
            <person name="Brosius J."/>
            <person name="Murchison E.P."/>
            <person name="Sachidanandam R."/>
            <person name="Smith C."/>
            <person name="Hannon G.J."/>
            <person name="Tsend-Ayush E."/>
            <person name="McMillan D."/>
            <person name="Attenborough R."/>
            <person name="Rens W."/>
            <person name="Ferguson-Smith M."/>
            <person name="Lefevre C.M."/>
            <person name="Sharp J.A."/>
            <person name="Nicholas K.R."/>
            <person name="Ray D.A."/>
            <person name="Kube M."/>
            <person name="Reinhardt R."/>
            <person name="Pringle T.H."/>
            <person name="Taylor J."/>
            <person name="Jones R.C."/>
            <person name="Nixon B."/>
            <person name="Dacheux J.L."/>
            <person name="Niwa H."/>
            <person name="Sekita Y."/>
            <person name="Huang X."/>
            <person name="Stark A."/>
            <person name="Kheradpour P."/>
            <person name="Kellis M."/>
            <person name="Flicek P."/>
            <person name="Chen Y."/>
            <person name="Webber C."/>
            <person name="Hardison R."/>
            <person name="Nelson J."/>
            <person name="Hallsworth-Pepin K."/>
            <person name="Delehaunty K."/>
            <person name="Markovic C."/>
            <person name="Minx P."/>
            <person name="Feng Y."/>
            <person name="Kremitzki C."/>
            <person name="Mitreva M."/>
            <person name="Glasscock J."/>
            <person name="Wylie T."/>
            <person name="Wohldmann P."/>
            <person name="Thiru P."/>
            <person name="Nhan M.N."/>
            <person name="Pohl C.S."/>
            <person name="Smith S.M."/>
            <person name="Hou S."/>
            <person name="Nefedov M."/>
            <person name="de Jong P.J."/>
            <person name="Renfree M.B."/>
            <person name="Mardis E.R."/>
            <person name="Wilson R.K."/>
        </authorList>
    </citation>
    <scope>NUCLEOTIDE SEQUENCE [LARGE SCALE GENOMIC DNA]</scope>
    <source>
        <strain evidence="1 2">Glennie</strain>
    </source>
</reference>
<dbReference type="HOGENOM" id="CLU_132998_0_0_1"/>
<protein>
    <recommendedName>
        <fullName evidence="3">Cadherin domain-containing protein</fullName>
    </recommendedName>
</protein>
<evidence type="ECO:0000313" key="1">
    <source>
        <dbReference type="Ensembl" id="ENSOANP00000026315.2"/>
    </source>
</evidence>
<reference evidence="1" key="3">
    <citation type="submission" date="2025-09" db="UniProtKB">
        <authorList>
            <consortium name="Ensembl"/>
        </authorList>
    </citation>
    <scope>IDENTIFICATION</scope>
    <source>
        <strain evidence="1">Glennie</strain>
    </source>
</reference>
<dbReference type="OMA" id="LQLQYTC"/>
<dbReference type="Ensembl" id="ENSOANT00000030117.2">
    <property type="protein sequence ID" value="ENSOANP00000026315.2"/>
    <property type="gene ID" value="ENSOANG00000020685.2"/>
</dbReference>
<name>F7EUF5_ORNAN</name>
<dbReference type="AlphaFoldDB" id="F7EUF5"/>
<proteinExistence type="predicted"/>
<dbReference type="Bgee" id="ENSOANG00000020685">
    <property type="expression patterns" value="Expressed in endometrium and 4 other cell types or tissues"/>
</dbReference>
<keyword evidence="2" id="KW-1185">Reference proteome</keyword>
<dbReference type="GeneTree" id="ENSGT00940000164381"/>
<dbReference type="InParanoid" id="F7EUF5"/>
<organism evidence="1 2">
    <name type="scientific">Ornithorhynchus anatinus</name>
    <name type="common">Duckbill platypus</name>
    <dbReference type="NCBI Taxonomy" id="9258"/>
    <lineage>
        <taxon>Eukaryota</taxon>
        <taxon>Metazoa</taxon>
        <taxon>Chordata</taxon>
        <taxon>Craniata</taxon>
        <taxon>Vertebrata</taxon>
        <taxon>Euteleostomi</taxon>
        <taxon>Mammalia</taxon>
        <taxon>Monotremata</taxon>
        <taxon>Ornithorhynchidae</taxon>
        <taxon>Ornithorhynchus</taxon>
    </lineage>
</organism>